<evidence type="ECO:0000259" key="1">
    <source>
        <dbReference type="PROSITE" id="PS50943"/>
    </source>
</evidence>
<sequence>MPPRDNPTVRQARLGAELRKLREQAGRAAREAAGLLSVDQARISHLEAGRIGISEERIRRLATFYECHDELLIDALCAIAREHRGQFWWDEYRGILAPRFLDIAELEHHATRLRTLQTITIPGLLQTENYARAVFSGVLGRLPANEVEARVEHRLKRAAILDRDNPPPFMVIVHEAALRMRYGGRKVVREQLEHLMESSHRPHVTVRVMPFTFEEFIEVTQPVMYANGVVPQLDTVQIDTSFGGRYLDAEADLKKYTALHDLAERESLDPEESRQLIHHIAREL</sequence>
<dbReference type="PROSITE" id="PS50943">
    <property type="entry name" value="HTH_CROC1"/>
    <property type="match status" value="1"/>
</dbReference>
<gene>
    <name evidence="2" type="ORF">IQ63_37910</name>
</gene>
<dbReference type="AlphaFoldDB" id="A0A0L0JKP3"/>
<dbReference type="Gene3D" id="1.10.260.40">
    <property type="entry name" value="lambda repressor-like DNA-binding domains"/>
    <property type="match status" value="1"/>
</dbReference>
<accession>A0A0L0JKP3</accession>
<proteinExistence type="predicted"/>
<dbReference type="Proteomes" id="UP000037151">
    <property type="component" value="Unassembled WGS sequence"/>
</dbReference>
<name>A0A0L0JKP3_9ACTN</name>
<dbReference type="OrthoDB" id="3462393at2"/>
<dbReference type="CDD" id="cd00093">
    <property type="entry name" value="HTH_XRE"/>
    <property type="match status" value="1"/>
</dbReference>
<comment type="caution">
    <text evidence="2">The sequence shown here is derived from an EMBL/GenBank/DDBJ whole genome shotgun (WGS) entry which is preliminary data.</text>
</comment>
<reference evidence="3" key="1">
    <citation type="submission" date="2014-07" db="EMBL/GenBank/DDBJ databases">
        <title>Genome sequencing of plant-pathogenic Streptomyces species.</title>
        <authorList>
            <person name="Harrison J."/>
            <person name="Sapp M."/>
            <person name="Thwaites R."/>
            <person name="Studholme D.J."/>
        </authorList>
    </citation>
    <scope>NUCLEOTIDE SEQUENCE [LARGE SCALE GENOMIC DNA]</scope>
    <source>
        <strain evidence="3">NCPPB 4445</strain>
    </source>
</reference>
<dbReference type="SUPFAM" id="SSF47413">
    <property type="entry name" value="lambda repressor-like DNA-binding domains"/>
    <property type="match status" value="1"/>
</dbReference>
<protein>
    <submittedName>
        <fullName evidence="2">DNA-binding protein</fullName>
    </submittedName>
</protein>
<dbReference type="GO" id="GO:0003677">
    <property type="term" value="F:DNA binding"/>
    <property type="evidence" value="ECO:0007669"/>
    <property type="project" value="UniProtKB-KW"/>
</dbReference>
<feature type="domain" description="HTH cro/C1-type" evidence="1">
    <location>
        <begin position="18"/>
        <end position="71"/>
    </location>
</feature>
<evidence type="ECO:0000313" key="3">
    <source>
        <dbReference type="Proteomes" id="UP000037151"/>
    </source>
</evidence>
<dbReference type="InterPro" id="IPR010982">
    <property type="entry name" value="Lambda_DNA-bd_dom_sf"/>
</dbReference>
<dbReference type="InterPro" id="IPR043917">
    <property type="entry name" value="DUF5753"/>
</dbReference>
<dbReference type="PATRIC" id="fig|42234.21.peg.7803"/>
<dbReference type="InterPro" id="IPR001387">
    <property type="entry name" value="Cro/C1-type_HTH"/>
</dbReference>
<dbReference type="EMBL" id="JPPY01000214">
    <property type="protein sequence ID" value="KND26024.1"/>
    <property type="molecule type" value="Genomic_DNA"/>
</dbReference>
<organism evidence="2 3">
    <name type="scientific">Streptomyces acidiscabies</name>
    <dbReference type="NCBI Taxonomy" id="42234"/>
    <lineage>
        <taxon>Bacteria</taxon>
        <taxon>Bacillati</taxon>
        <taxon>Actinomycetota</taxon>
        <taxon>Actinomycetes</taxon>
        <taxon>Kitasatosporales</taxon>
        <taxon>Streptomycetaceae</taxon>
        <taxon>Streptomyces</taxon>
    </lineage>
</organism>
<dbReference type="SMART" id="SM00530">
    <property type="entry name" value="HTH_XRE"/>
    <property type="match status" value="1"/>
</dbReference>
<dbReference type="RefSeq" id="WP_050374665.1">
    <property type="nucleotide sequence ID" value="NZ_KQ257834.1"/>
</dbReference>
<evidence type="ECO:0000313" key="2">
    <source>
        <dbReference type="EMBL" id="KND26024.1"/>
    </source>
</evidence>
<dbReference type="Pfam" id="PF13560">
    <property type="entry name" value="HTH_31"/>
    <property type="match status" value="1"/>
</dbReference>
<keyword evidence="2" id="KW-0238">DNA-binding</keyword>
<dbReference type="Pfam" id="PF19054">
    <property type="entry name" value="DUF5753"/>
    <property type="match status" value="1"/>
</dbReference>